<feature type="chain" id="PRO_5045251144" evidence="1">
    <location>
        <begin position="23"/>
        <end position="309"/>
    </location>
</feature>
<evidence type="ECO:0000313" key="3">
    <source>
        <dbReference type="EMBL" id="MDM4019125.1"/>
    </source>
</evidence>
<keyword evidence="1" id="KW-0732">Signal</keyword>
<dbReference type="SUPFAM" id="SSF51658">
    <property type="entry name" value="Xylose isomerase-like"/>
    <property type="match status" value="1"/>
</dbReference>
<dbReference type="InterPro" id="IPR036237">
    <property type="entry name" value="Xyl_isomerase-like_sf"/>
</dbReference>
<evidence type="ECO:0000256" key="1">
    <source>
        <dbReference type="SAM" id="SignalP"/>
    </source>
</evidence>
<dbReference type="Pfam" id="PF01261">
    <property type="entry name" value="AP_endonuc_2"/>
    <property type="match status" value="1"/>
</dbReference>
<name>A0ABT7PRI7_9BACT</name>
<feature type="domain" description="Xylose isomerase-like TIM barrel" evidence="2">
    <location>
        <begin position="54"/>
        <end position="279"/>
    </location>
</feature>
<accession>A0ABT7PRI7</accession>
<sequence>MPVSSRRRFLSNATCLPFATFAAFDAAAESPLSRRCPIGFGTYGHPGMSLSQSIDLVAKTGFDSIEIVSMPGYHGAPDQLTPEQRKAIGQRITDQGLQLGALMGLPNPNRERIQSDRRSVQKMLQLATDLAPKQPPIIQSVLGGGRWEDLKTLYRDVLGDWTRLASEANVRLAIKPHRSHAMSLPEHAIWLIEQLGKPDSLCMVYDHSHYAYRELKIETLVDQALPYTGYIVVKDIAMVDGKTQFALPGEIGSIPHGKILQRFIAGGYRGEVCCEVSSQVWRQPNYSPQNATEICYRNLSKMTADIDES</sequence>
<protein>
    <submittedName>
        <fullName evidence="3">TIM barrel protein</fullName>
    </submittedName>
</protein>
<dbReference type="Gene3D" id="3.20.20.150">
    <property type="entry name" value="Divalent-metal-dependent TIM barrel enzymes"/>
    <property type="match status" value="1"/>
</dbReference>
<dbReference type="EMBL" id="JASZZN010000031">
    <property type="protein sequence ID" value="MDM4019125.1"/>
    <property type="molecule type" value="Genomic_DNA"/>
</dbReference>
<reference evidence="3 4" key="1">
    <citation type="submission" date="2023-06" db="EMBL/GenBank/DDBJ databases">
        <title>Roseiconus lacunae JC819 isolated from Gulf of Mannar region, Tamil Nadu.</title>
        <authorList>
            <person name="Pk S."/>
            <person name="Ch S."/>
            <person name="Ch V.R."/>
        </authorList>
    </citation>
    <scope>NUCLEOTIDE SEQUENCE [LARGE SCALE GENOMIC DNA]</scope>
    <source>
        <strain evidence="3 4">JC819</strain>
    </source>
</reference>
<gene>
    <name evidence="3" type="ORF">QTN89_26965</name>
</gene>
<evidence type="ECO:0000313" key="4">
    <source>
        <dbReference type="Proteomes" id="UP001239462"/>
    </source>
</evidence>
<proteinExistence type="predicted"/>
<dbReference type="Proteomes" id="UP001239462">
    <property type="component" value="Unassembled WGS sequence"/>
</dbReference>
<dbReference type="PANTHER" id="PTHR12110">
    <property type="entry name" value="HYDROXYPYRUVATE ISOMERASE"/>
    <property type="match status" value="1"/>
</dbReference>
<dbReference type="InterPro" id="IPR050312">
    <property type="entry name" value="IolE/XylAMocC-like"/>
</dbReference>
<organism evidence="3 4">
    <name type="scientific">Roseiconus lacunae</name>
    <dbReference type="NCBI Taxonomy" id="2605694"/>
    <lineage>
        <taxon>Bacteria</taxon>
        <taxon>Pseudomonadati</taxon>
        <taxon>Planctomycetota</taxon>
        <taxon>Planctomycetia</taxon>
        <taxon>Pirellulales</taxon>
        <taxon>Pirellulaceae</taxon>
        <taxon>Roseiconus</taxon>
    </lineage>
</organism>
<keyword evidence="4" id="KW-1185">Reference proteome</keyword>
<evidence type="ECO:0000259" key="2">
    <source>
        <dbReference type="Pfam" id="PF01261"/>
    </source>
</evidence>
<feature type="signal peptide" evidence="1">
    <location>
        <begin position="1"/>
        <end position="22"/>
    </location>
</feature>
<dbReference type="InterPro" id="IPR013022">
    <property type="entry name" value="Xyl_isomerase-like_TIM-brl"/>
</dbReference>
<dbReference type="RefSeq" id="WP_289167181.1">
    <property type="nucleotide sequence ID" value="NZ_JASZZN010000031.1"/>
</dbReference>
<comment type="caution">
    <text evidence="3">The sequence shown here is derived from an EMBL/GenBank/DDBJ whole genome shotgun (WGS) entry which is preliminary data.</text>
</comment>